<dbReference type="Proteomes" id="UP000246005">
    <property type="component" value="Unassembled WGS sequence"/>
</dbReference>
<proteinExistence type="predicted"/>
<organism evidence="1 2">
    <name type="scientific">Lentzea atacamensis</name>
    <dbReference type="NCBI Taxonomy" id="531938"/>
    <lineage>
        <taxon>Bacteria</taxon>
        <taxon>Bacillati</taxon>
        <taxon>Actinomycetota</taxon>
        <taxon>Actinomycetes</taxon>
        <taxon>Pseudonocardiales</taxon>
        <taxon>Pseudonocardiaceae</taxon>
        <taxon>Lentzea</taxon>
    </lineage>
</organism>
<comment type="caution">
    <text evidence="1">The sequence shown here is derived from an EMBL/GenBank/DDBJ whole genome shotgun (WGS) entry which is preliminary data.</text>
</comment>
<evidence type="ECO:0000313" key="1">
    <source>
        <dbReference type="EMBL" id="PWK86914.1"/>
    </source>
</evidence>
<dbReference type="InterPro" id="IPR045851">
    <property type="entry name" value="AMP-bd_C_sf"/>
</dbReference>
<protein>
    <submittedName>
        <fullName evidence="1">Uncharacterized protein</fullName>
    </submittedName>
</protein>
<sequence length="60" mass="6146">MLGEADADEVAMAVRRTVHTGHGVRVDEVAVVPPGTLPRSSSGKLLRAGCRDAYTAGALG</sequence>
<reference evidence="1 2" key="1">
    <citation type="submission" date="2018-05" db="EMBL/GenBank/DDBJ databases">
        <title>Genomic Encyclopedia of Type Strains, Phase IV (KMG-IV): sequencing the most valuable type-strain genomes for metagenomic binning, comparative biology and taxonomic classification.</title>
        <authorList>
            <person name="Goeker M."/>
        </authorList>
    </citation>
    <scope>NUCLEOTIDE SEQUENCE [LARGE SCALE GENOMIC DNA]</scope>
    <source>
        <strain evidence="1 2">DSM 45480</strain>
    </source>
</reference>
<name>A0A316I2R7_9PSEU</name>
<gene>
    <name evidence="1" type="ORF">C8D88_10475</name>
</gene>
<evidence type="ECO:0000313" key="2">
    <source>
        <dbReference type="Proteomes" id="UP000246005"/>
    </source>
</evidence>
<dbReference type="EMBL" id="QGHB01000004">
    <property type="protein sequence ID" value="PWK86914.1"/>
    <property type="molecule type" value="Genomic_DNA"/>
</dbReference>
<dbReference type="Gene3D" id="3.30.300.30">
    <property type="match status" value="1"/>
</dbReference>
<accession>A0A316I2R7</accession>
<dbReference type="AlphaFoldDB" id="A0A316I2R7"/>